<dbReference type="SUPFAM" id="SSF50729">
    <property type="entry name" value="PH domain-like"/>
    <property type="match status" value="1"/>
</dbReference>
<name>A0A3G5A205_9VIRU</name>
<protein>
    <recommendedName>
        <fullName evidence="2">PH domain-containing protein</fullName>
    </recommendedName>
</protein>
<dbReference type="Gene3D" id="2.30.29.30">
    <property type="entry name" value="Pleckstrin-homology domain (PH domain)/Phosphotyrosine-binding domain (PTB)"/>
    <property type="match status" value="1"/>
</dbReference>
<accession>A0A3G5A205</accession>
<proteinExistence type="predicted"/>
<sequence length="172" mass="19482">MSSNPNFGLFTYLNTTDETKESHVLKLEMDSLDWKKLDVNAFAYEAVRKFEIIIFCVDGSLFWGEKGSIVMNSMPLKSIRDVFLGERGPFFPDMSKSKLLSQDVVRNSCFSLVTDSGFCLNLDVQCKIKRHFWLQALWSLLVKRGTICLAISSEKTVSSATVDESIPTFLDN</sequence>
<evidence type="ECO:0008006" key="2">
    <source>
        <dbReference type="Google" id="ProtNLM"/>
    </source>
</evidence>
<dbReference type="EMBL" id="MK072244">
    <property type="protein sequence ID" value="AYV80534.1"/>
    <property type="molecule type" value="Genomic_DNA"/>
</dbReference>
<dbReference type="InterPro" id="IPR011993">
    <property type="entry name" value="PH-like_dom_sf"/>
</dbReference>
<gene>
    <name evidence="1" type="ORF">Harvfovirus2_64</name>
</gene>
<reference evidence="1" key="1">
    <citation type="submission" date="2018-10" db="EMBL/GenBank/DDBJ databases">
        <title>Hidden diversity of soil giant viruses.</title>
        <authorList>
            <person name="Schulz F."/>
            <person name="Alteio L."/>
            <person name="Goudeau D."/>
            <person name="Ryan E.M."/>
            <person name="Malmstrom R.R."/>
            <person name="Blanchard J."/>
            <person name="Woyke T."/>
        </authorList>
    </citation>
    <scope>NUCLEOTIDE SEQUENCE</scope>
    <source>
        <strain evidence="1">HAV1</strain>
    </source>
</reference>
<organism evidence="1">
    <name type="scientific">Harvfovirus sp</name>
    <dbReference type="NCBI Taxonomy" id="2487768"/>
    <lineage>
        <taxon>Viruses</taxon>
        <taxon>Varidnaviria</taxon>
        <taxon>Bamfordvirae</taxon>
        <taxon>Nucleocytoviricota</taxon>
        <taxon>Megaviricetes</taxon>
        <taxon>Imitervirales</taxon>
        <taxon>Mimiviridae</taxon>
        <taxon>Klosneuvirinae</taxon>
    </lineage>
</organism>
<evidence type="ECO:0000313" key="1">
    <source>
        <dbReference type="EMBL" id="AYV80534.1"/>
    </source>
</evidence>